<organism evidence="9 10">
    <name type="scientific">Herbihabitans rhizosphaerae</name>
    <dbReference type="NCBI Taxonomy" id="1872711"/>
    <lineage>
        <taxon>Bacteria</taxon>
        <taxon>Bacillati</taxon>
        <taxon>Actinomycetota</taxon>
        <taxon>Actinomycetes</taxon>
        <taxon>Pseudonocardiales</taxon>
        <taxon>Pseudonocardiaceae</taxon>
        <taxon>Herbihabitans</taxon>
    </lineage>
</organism>
<dbReference type="AlphaFoldDB" id="A0A4Q7KK27"/>
<dbReference type="Pfam" id="PF12823">
    <property type="entry name" value="DUF3817"/>
    <property type="match status" value="1"/>
</dbReference>
<keyword evidence="4 7" id="KW-1133">Transmembrane helix</keyword>
<dbReference type="PANTHER" id="PTHR40077">
    <property type="entry name" value="MEMBRANE PROTEIN-RELATED"/>
    <property type="match status" value="1"/>
</dbReference>
<keyword evidence="10" id="KW-1185">Reference proteome</keyword>
<evidence type="ECO:0000256" key="4">
    <source>
        <dbReference type="ARBA" id="ARBA00022989"/>
    </source>
</evidence>
<evidence type="ECO:0000256" key="5">
    <source>
        <dbReference type="ARBA" id="ARBA00023136"/>
    </source>
</evidence>
<keyword evidence="5 7" id="KW-0472">Membrane</keyword>
<evidence type="ECO:0000256" key="7">
    <source>
        <dbReference type="SAM" id="Phobius"/>
    </source>
</evidence>
<proteinExistence type="predicted"/>
<dbReference type="GO" id="GO:0005886">
    <property type="term" value="C:plasma membrane"/>
    <property type="evidence" value="ECO:0007669"/>
    <property type="project" value="UniProtKB-SubCell"/>
</dbReference>
<feature type="transmembrane region" description="Helical" evidence="7">
    <location>
        <begin position="64"/>
        <end position="85"/>
    </location>
</feature>
<dbReference type="RefSeq" id="WP_130346577.1">
    <property type="nucleotide sequence ID" value="NZ_SGWQ01000009.1"/>
</dbReference>
<evidence type="ECO:0000313" key="9">
    <source>
        <dbReference type="EMBL" id="RZS34256.1"/>
    </source>
</evidence>
<evidence type="ECO:0000256" key="2">
    <source>
        <dbReference type="ARBA" id="ARBA00022475"/>
    </source>
</evidence>
<feature type="transmembrane region" description="Helical" evidence="7">
    <location>
        <begin position="34"/>
        <end position="52"/>
    </location>
</feature>
<feature type="transmembrane region" description="Helical" evidence="7">
    <location>
        <begin position="91"/>
        <end position="110"/>
    </location>
</feature>
<evidence type="ECO:0000256" key="1">
    <source>
        <dbReference type="ARBA" id="ARBA00004651"/>
    </source>
</evidence>
<gene>
    <name evidence="9" type="ORF">EV193_10943</name>
</gene>
<keyword evidence="2" id="KW-1003">Cell membrane</keyword>
<evidence type="ECO:0000256" key="3">
    <source>
        <dbReference type="ARBA" id="ARBA00022692"/>
    </source>
</evidence>
<evidence type="ECO:0000259" key="8">
    <source>
        <dbReference type="Pfam" id="PF12823"/>
    </source>
</evidence>
<evidence type="ECO:0000256" key="6">
    <source>
        <dbReference type="SAM" id="MobiDB-lite"/>
    </source>
</evidence>
<dbReference type="PANTHER" id="PTHR40077:SF2">
    <property type="entry name" value="MEMBRANE PROTEIN"/>
    <property type="match status" value="1"/>
</dbReference>
<dbReference type="NCBIfam" id="TIGR03954">
    <property type="entry name" value="integ_memb_HG"/>
    <property type="match status" value="1"/>
</dbReference>
<protein>
    <submittedName>
        <fullName evidence="9">Integral membrane protein</fullName>
    </submittedName>
</protein>
<accession>A0A4Q7KK27</accession>
<comment type="caution">
    <text evidence="9">The sequence shown here is derived from an EMBL/GenBank/DDBJ whole genome shotgun (WGS) entry which is preliminary data.</text>
</comment>
<dbReference type="EMBL" id="SGWQ01000009">
    <property type="protein sequence ID" value="RZS34256.1"/>
    <property type="molecule type" value="Genomic_DNA"/>
</dbReference>
<feature type="domain" description="DUF3817" evidence="8">
    <location>
        <begin position="30"/>
        <end position="116"/>
    </location>
</feature>
<dbReference type="InterPro" id="IPR023845">
    <property type="entry name" value="DUF3817_TM"/>
</dbReference>
<comment type="subcellular location">
    <subcellularLocation>
        <location evidence="1">Cell membrane</location>
        <topology evidence="1">Multi-pass membrane protein</topology>
    </subcellularLocation>
</comment>
<dbReference type="OrthoDB" id="9342687at2"/>
<keyword evidence="3 7" id="KW-0812">Transmembrane</keyword>
<dbReference type="Proteomes" id="UP000294257">
    <property type="component" value="Unassembled WGS sequence"/>
</dbReference>
<sequence>MSAPRPSETDASEASPLSDAATPGITGALARWRVLAYIVGVGLLALVAAMIAKYSADEGQYMRVIGPVHGFLYAVYLVLAIDLALKARWSMKGTVLVLLAGVVPFVSFYAERQVTRKVRAGEKL</sequence>
<feature type="region of interest" description="Disordered" evidence="6">
    <location>
        <begin position="1"/>
        <end position="22"/>
    </location>
</feature>
<evidence type="ECO:0000313" key="10">
    <source>
        <dbReference type="Proteomes" id="UP000294257"/>
    </source>
</evidence>
<name>A0A4Q7KK27_9PSEU</name>
<reference evidence="9 10" key="1">
    <citation type="submission" date="2019-02" db="EMBL/GenBank/DDBJ databases">
        <title>Genomic Encyclopedia of Type Strains, Phase IV (KMG-IV): sequencing the most valuable type-strain genomes for metagenomic binning, comparative biology and taxonomic classification.</title>
        <authorList>
            <person name="Goeker M."/>
        </authorList>
    </citation>
    <scope>NUCLEOTIDE SEQUENCE [LARGE SCALE GENOMIC DNA]</scope>
    <source>
        <strain evidence="9 10">DSM 101727</strain>
    </source>
</reference>